<dbReference type="Gene3D" id="3.30.40.220">
    <property type="match status" value="1"/>
</dbReference>
<proteinExistence type="predicted"/>
<feature type="compositionally biased region" description="Basic and acidic residues" evidence="1">
    <location>
        <begin position="1"/>
        <end position="14"/>
    </location>
</feature>
<accession>A0A6C0DK07</accession>
<evidence type="ECO:0000313" key="2">
    <source>
        <dbReference type="EMBL" id="QHT17268.1"/>
    </source>
</evidence>
<protein>
    <submittedName>
        <fullName evidence="2">Uncharacterized protein</fullName>
    </submittedName>
</protein>
<organism evidence="2">
    <name type="scientific">viral metagenome</name>
    <dbReference type="NCBI Taxonomy" id="1070528"/>
    <lineage>
        <taxon>unclassified sequences</taxon>
        <taxon>metagenomes</taxon>
        <taxon>organismal metagenomes</taxon>
    </lineage>
</organism>
<dbReference type="EMBL" id="MN739632">
    <property type="protein sequence ID" value="QHT17268.1"/>
    <property type="molecule type" value="Genomic_DNA"/>
</dbReference>
<feature type="region of interest" description="Disordered" evidence="1">
    <location>
        <begin position="1"/>
        <end position="45"/>
    </location>
</feature>
<evidence type="ECO:0000256" key="1">
    <source>
        <dbReference type="SAM" id="MobiDB-lite"/>
    </source>
</evidence>
<reference evidence="2" key="1">
    <citation type="journal article" date="2020" name="Nature">
        <title>Giant virus diversity and host interactions through global metagenomics.</title>
        <authorList>
            <person name="Schulz F."/>
            <person name="Roux S."/>
            <person name="Paez-Espino D."/>
            <person name="Jungbluth S."/>
            <person name="Walsh D.A."/>
            <person name="Denef V.J."/>
            <person name="McMahon K.D."/>
            <person name="Konstantinidis K.T."/>
            <person name="Eloe-Fadrosh E.A."/>
            <person name="Kyrpides N.C."/>
            <person name="Woyke T."/>
        </authorList>
    </citation>
    <scope>NUCLEOTIDE SEQUENCE</scope>
    <source>
        <strain evidence="2">GVMAG-M-3300023174-24</strain>
    </source>
</reference>
<sequence>MEETIKKIELPVEKPKKKQPQYNDDDISINDIDGQQEQESNVQKERQKRVVTMTSTWTFTETELSLENQLRYLKQLQTNEIVDFSACKIISQQINQKIYGYKTQDIIKKKYLENHFIDKEYVLNLLVESKCCCYYCKKQSLLLYEYVREPTQWSLDRLDNKFGHNQKNVVIACLNCNLRRRTMYHERYAFTKQLNIIKKYEF</sequence>
<name>A0A6C0DK07_9ZZZZ</name>
<dbReference type="AlphaFoldDB" id="A0A6C0DK07"/>